<dbReference type="InterPro" id="IPR005139">
    <property type="entry name" value="PCRF"/>
</dbReference>
<dbReference type="RefSeq" id="WP_136399015.1">
    <property type="nucleotide sequence ID" value="NZ_CP036295.1"/>
</dbReference>
<dbReference type="SUPFAM" id="SSF75620">
    <property type="entry name" value="Release factor"/>
    <property type="match status" value="1"/>
</dbReference>
<dbReference type="PANTHER" id="PTHR43116">
    <property type="entry name" value="PEPTIDE CHAIN RELEASE FACTOR 2"/>
    <property type="match status" value="1"/>
</dbReference>
<comment type="subcellular location">
    <subcellularLocation>
        <location evidence="4">Cytoplasm</location>
    </subcellularLocation>
</comment>
<dbReference type="FunFam" id="3.30.160.20:FF:000004">
    <property type="entry name" value="Peptide chain release factor 1"/>
    <property type="match status" value="1"/>
</dbReference>
<name>A0A4P7UFN8_DESDE</name>
<reference evidence="7 8" key="1">
    <citation type="submission" date="2019-02" db="EMBL/GenBank/DDBJ databases">
        <title>Complete Genome Sequence of Desulfovibrio desulfuricans IC1, a Sulfonate Utilizing Anaerobe.</title>
        <authorList>
            <person name="Day L.A."/>
            <person name="De Leon K.B."/>
            <person name="Wall J.D."/>
        </authorList>
    </citation>
    <scope>NUCLEOTIDE SEQUENCE [LARGE SCALE GENOMIC DNA]</scope>
    <source>
        <strain evidence="7 8">IC1</strain>
    </source>
</reference>
<dbReference type="Proteomes" id="UP000297065">
    <property type="component" value="Chromosome"/>
</dbReference>
<dbReference type="Gene3D" id="3.30.70.1660">
    <property type="match status" value="1"/>
</dbReference>
<dbReference type="EMBL" id="CP036295">
    <property type="protein sequence ID" value="QCC84793.1"/>
    <property type="molecule type" value="Genomic_DNA"/>
</dbReference>
<dbReference type="InterPro" id="IPR004374">
    <property type="entry name" value="PrfB"/>
</dbReference>
<gene>
    <name evidence="4" type="primary">prfB</name>
    <name evidence="7" type="ORF">DDIC_02660</name>
</gene>
<dbReference type="SMART" id="SM00937">
    <property type="entry name" value="PCRF"/>
    <property type="match status" value="1"/>
</dbReference>
<evidence type="ECO:0000256" key="1">
    <source>
        <dbReference type="ARBA" id="ARBA00010835"/>
    </source>
</evidence>
<keyword evidence="2 4" id="KW-0488">Methylation</keyword>
<dbReference type="GO" id="GO:0005737">
    <property type="term" value="C:cytoplasm"/>
    <property type="evidence" value="ECO:0007669"/>
    <property type="project" value="UniProtKB-SubCell"/>
</dbReference>
<comment type="function">
    <text evidence="4">Peptide chain release factor 2 directs the termination of translation in response to the peptide chain termination codons UGA and UAA.</text>
</comment>
<proteinExistence type="inferred from homology"/>
<dbReference type="AlphaFoldDB" id="A0A4P7UFN8"/>
<evidence type="ECO:0000313" key="8">
    <source>
        <dbReference type="Proteomes" id="UP000297065"/>
    </source>
</evidence>
<comment type="similarity">
    <text evidence="1 4">Belongs to the prokaryotic/mitochondrial release factor family.</text>
</comment>
<dbReference type="InterPro" id="IPR045853">
    <property type="entry name" value="Pep_chain_release_fac_I_sf"/>
</dbReference>
<evidence type="ECO:0000256" key="3">
    <source>
        <dbReference type="ARBA" id="ARBA00022917"/>
    </source>
</evidence>
<evidence type="ECO:0000313" key="7">
    <source>
        <dbReference type="EMBL" id="QCC84793.1"/>
    </source>
</evidence>
<organism evidence="7 8">
    <name type="scientific">Desulfovibrio desulfuricans</name>
    <dbReference type="NCBI Taxonomy" id="876"/>
    <lineage>
        <taxon>Bacteria</taxon>
        <taxon>Pseudomonadati</taxon>
        <taxon>Thermodesulfobacteriota</taxon>
        <taxon>Desulfovibrionia</taxon>
        <taxon>Desulfovibrionales</taxon>
        <taxon>Desulfovibrionaceae</taxon>
        <taxon>Desulfovibrio</taxon>
    </lineage>
</organism>
<evidence type="ECO:0000256" key="2">
    <source>
        <dbReference type="ARBA" id="ARBA00022481"/>
    </source>
</evidence>
<evidence type="ECO:0000259" key="6">
    <source>
        <dbReference type="PROSITE" id="PS00745"/>
    </source>
</evidence>
<dbReference type="Gene3D" id="1.20.58.410">
    <property type="entry name" value="Release factor"/>
    <property type="match status" value="1"/>
</dbReference>
<dbReference type="NCBIfam" id="TIGR00020">
    <property type="entry name" value="prfB"/>
    <property type="match status" value="1"/>
</dbReference>
<evidence type="ECO:0000256" key="5">
    <source>
        <dbReference type="NCBIfam" id="TIGR00020"/>
    </source>
</evidence>
<dbReference type="GO" id="GO:0016149">
    <property type="term" value="F:translation release factor activity, codon specific"/>
    <property type="evidence" value="ECO:0007669"/>
    <property type="project" value="UniProtKB-UniRule"/>
</dbReference>
<dbReference type="Pfam" id="PF03462">
    <property type="entry name" value="PCRF"/>
    <property type="match status" value="1"/>
</dbReference>
<keyword evidence="3 4" id="KW-0648">Protein biosynthesis</keyword>
<accession>A0A4P7UFN8</accession>
<evidence type="ECO:0000256" key="4">
    <source>
        <dbReference type="HAMAP-Rule" id="MF_00094"/>
    </source>
</evidence>
<sequence length="370" mass="41899">MLQLSDLRAACQPLSQRFATLWGRLDVAASQKRLQDIEHEISRPGAWDNPEALTPVLQEKRRLEEEIERLTRLKTSHGDMNEWLALAAESEDPEALESLDQQSRDLAALLDETELVMLLSAEEDNQDAILEIHPGAGGTESQDWAEMLLRMYTRWASRRKYTVEELDYLPGDEAGLKSVTLRIAGPHAFGFLKSERGIHRLIRISPFDSSGRRHTSFASVDVIPDVGNDIELDIKESDIRVDIFRSSGPGGQSVNTTSSAVRVTHIPTGISAQCQNEKSQHHNKDTAMRVLRARLYNLEMQKRDAERQAEYAGKDAIAFGSQIRTYTLQPYRLVKDHRTGSEAGDVEAVLNGQIDQFQHDYLLYRHEQQR</sequence>
<dbReference type="PROSITE" id="PS00745">
    <property type="entry name" value="RF_PROK_I"/>
    <property type="match status" value="1"/>
</dbReference>
<protein>
    <recommendedName>
        <fullName evidence="4 5">Peptide chain release factor 2</fullName>
        <shortName evidence="4">RF-2</shortName>
    </recommendedName>
</protein>
<dbReference type="HAMAP" id="MF_00094">
    <property type="entry name" value="Rel_fac_2"/>
    <property type="match status" value="1"/>
</dbReference>
<dbReference type="PANTHER" id="PTHR43116:SF3">
    <property type="entry name" value="CLASS I PEPTIDE CHAIN RELEASE FACTOR"/>
    <property type="match status" value="1"/>
</dbReference>
<dbReference type="InterPro" id="IPR000352">
    <property type="entry name" value="Pep_chain_release_fac_I"/>
</dbReference>
<dbReference type="OrthoDB" id="9806673at2"/>
<dbReference type="Gene3D" id="3.30.160.20">
    <property type="match status" value="1"/>
</dbReference>
<feature type="modified residue" description="N5-methylglutamine" evidence="4">
    <location>
        <position position="252"/>
    </location>
</feature>
<feature type="domain" description="Prokaryotic-type class I peptide chain release factors" evidence="6">
    <location>
        <begin position="245"/>
        <end position="261"/>
    </location>
</feature>
<comment type="PTM">
    <text evidence="4">Methylated by PrmC. Methylation increases the termination efficiency of RF2.</text>
</comment>
<keyword evidence="4" id="KW-0963">Cytoplasm</keyword>
<dbReference type="Pfam" id="PF00472">
    <property type="entry name" value="RF-1"/>
    <property type="match status" value="1"/>
</dbReference>